<evidence type="ECO:0000313" key="5">
    <source>
        <dbReference type="EMBL" id="NNH04805.1"/>
    </source>
</evidence>
<protein>
    <submittedName>
        <fullName evidence="5">Helix-turn-helix transcriptional regulator</fullName>
    </submittedName>
</protein>
<evidence type="ECO:0000256" key="2">
    <source>
        <dbReference type="ARBA" id="ARBA00023125"/>
    </source>
</evidence>
<sequence length="130" mass="14303">MTVSLAQIRGRQGDIFTVGCPTRVVLDHIMSKWGVLVLLALSEGTRRWGELRREVDGISEKMLASTLRTLEADGIVRREAYPEVPPRVEYSLSPFGRELMERMLPLVEWVADNAAGIVAGAAAGPDVLRS</sequence>
<dbReference type="Pfam" id="PF01638">
    <property type="entry name" value="HxlR"/>
    <property type="match status" value="1"/>
</dbReference>
<keyword evidence="6" id="KW-1185">Reference proteome</keyword>
<evidence type="ECO:0000256" key="3">
    <source>
        <dbReference type="ARBA" id="ARBA00023163"/>
    </source>
</evidence>
<evidence type="ECO:0000259" key="4">
    <source>
        <dbReference type="PROSITE" id="PS51118"/>
    </source>
</evidence>
<comment type="caution">
    <text evidence="5">The sequence shown here is derived from an EMBL/GenBank/DDBJ whole genome shotgun (WGS) entry which is preliminary data.</text>
</comment>
<dbReference type="SUPFAM" id="SSF46785">
    <property type="entry name" value="Winged helix' DNA-binding domain"/>
    <property type="match status" value="1"/>
</dbReference>
<dbReference type="InterPro" id="IPR036388">
    <property type="entry name" value="WH-like_DNA-bd_sf"/>
</dbReference>
<feature type="domain" description="HTH hxlR-type" evidence="4">
    <location>
        <begin position="20"/>
        <end position="118"/>
    </location>
</feature>
<evidence type="ECO:0000256" key="1">
    <source>
        <dbReference type="ARBA" id="ARBA00023015"/>
    </source>
</evidence>
<dbReference type="RefSeq" id="WP_167035144.1">
    <property type="nucleotide sequence ID" value="NZ_BAAANA010000002.1"/>
</dbReference>
<dbReference type="InterPro" id="IPR002577">
    <property type="entry name" value="HTH_HxlR"/>
</dbReference>
<dbReference type="PROSITE" id="PS51118">
    <property type="entry name" value="HTH_HXLR"/>
    <property type="match status" value="1"/>
</dbReference>
<dbReference type="PANTHER" id="PTHR33204">
    <property type="entry name" value="TRANSCRIPTIONAL REGULATOR, MARR FAMILY"/>
    <property type="match status" value="1"/>
</dbReference>
<dbReference type="EMBL" id="JABEMB010000023">
    <property type="protein sequence ID" value="NNH04805.1"/>
    <property type="molecule type" value="Genomic_DNA"/>
</dbReference>
<proteinExistence type="predicted"/>
<reference evidence="5 6" key="1">
    <citation type="submission" date="2020-05" db="EMBL/GenBank/DDBJ databases">
        <title>MicrobeNet Type strains.</title>
        <authorList>
            <person name="Nicholson A.C."/>
        </authorList>
    </citation>
    <scope>NUCLEOTIDE SEQUENCE [LARGE SCALE GENOMIC DNA]</scope>
    <source>
        <strain evidence="5 6">JCM 14282</strain>
    </source>
</reference>
<dbReference type="InterPro" id="IPR036390">
    <property type="entry name" value="WH_DNA-bd_sf"/>
</dbReference>
<organism evidence="5 6">
    <name type="scientific">Microbacterium ulmi</name>
    <dbReference type="NCBI Taxonomy" id="179095"/>
    <lineage>
        <taxon>Bacteria</taxon>
        <taxon>Bacillati</taxon>
        <taxon>Actinomycetota</taxon>
        <taxon>Actinomycetes</taxon>
        <taxon>Micrococcales</taxon>
        <taxon>Microbacteriaceae</taxon>
        <taxon>Microbacterium</taxon>
    </lineage>
</organism>
<accession>A0A7Y2M1L3</accession>
<dbReference type="GO" id="GO:0003677">
    <property type="term" value="F:DNA binding"/>
    <property type="evidence" value="ECO:0007669"/>
    <property type="project" value="UniProtKB-KW"/>
</dbReference>
<keyword evidence="2" id="KW-0238">DNA-binding</keyword>
<dbReference type="Gene3D" id="1.10.10.10">
    <property type="entry name" value="Winged helix-like DNA-binding domain superfamily/Winged helix DNA-binding domain"/>
    <property type="match status" value="1"/>
</dbReference>
<name>A0A7Y2M1L3_9MICO</name>
<keyword evidence="1" id="KW-0805">Transcription regulation</keyword>
<dbReference type="AlphaFoldDB" id="A0A7Y2M1L3"/>
<evidence type="ECO:0000313" key="6">
    <source>
        <dbReference type="Proteomes" id="UP000543598"/>
    </source>
</evidence>
<dbReference type="Proteomes" id="UP000543598">
    <property type="component" value="Unassembled WGS sequence"/>
</dbReference>
<keyword evidence="3" id="KW-0804">Transcription</keyword>
<gene>
    <name evidence="5" type="ORF">HLA99_13205</name>
</gene>
<dbReference type="PANTHER" id="PTHR33204:SF37">
    <property type="entry name" value="HTH-TYPE TRANSCRIPTIONAL REGULATOR YODB"/>
    <property type="match status" value="1"/>
</dbReference>